<dbReference type="SUPFAM" id="SSF51735">
    <property type="entry name" value="NAD(P)-binding Rossmann-fold domains"/>
    <property type="match status" value="1"/>
</dbReference>
<dbReference type="EMBL" id="WIXI01000050">
    <property type="protein sequence ID" value="MQY49062.1"/>
    <property type="molecule type" value="Genomic_DNA"/>
</dbReference>
<dbReference type="InterPro" id="IPR011032">
    <property type="entry name" value="GroES-like_sf"/>
</dbReference>
<accession>A0A6A8AD56</accession>
<evidence type="ECO:0000256" key="1">
    <source>
        <dbReference type="ARBA" id="ARBA00001947"/>
    </source>
</evidence>
<dbReference type="CDD" id="cd08255">
    <property type="entry name" value="2-desacetyl-2-hydroxyethyl_bacteriochlorophyllide_like"/>
    <property type="match status" value="1"/>
</dbReference>
<sequence>MRTARALWLVDRLQAELREEPVGDCFEDEVIIESLFTGVSRGTESLVANGAVPPGEFERMRAPLQSGAFPFPVKYGYAAVGEIVAGAPDRIGQTVFCLHPHQDVFRAPAQMAVVVPDAVPASRAVLAANMETALNGVWDAGIMPGDTVAVIGGGVVGLLMAFLAAKVAGTDVAIVDVNPSRRVIGEMFGCRFLSPDETGPLAGQADVVIHTSASAAGLTTAISLAAFEAKVVEMSWFGHADVGISLGGAFHSQRLSIVASQVGHVPPSRRARWPLSRRLAKALELLNDSRLDHFVSGETDFDILPDRYGAILADPDTLCHRIRYR</sequence>
<evidence type="ECO:0000313" key="7">
    <source>
        <dbReference type="Proteomes" id="UP000435138"/>
    </source>
</evidence>
<keyword evidence="5" id="KW-0560">Oxidoreductase</keyword>
<dbReference type="Gene3D" id="3.40.50.720">
    <property type="entry name" value="NAD(P)-binding Rossmann-like Domain"/>
    <property type="match status" value="1"/>
</dbReference>
<evidence type="ECO:0000256" key="2">
    <source>
        <dbReference type="ARBA" id="ARBA00008072"/>
    </source>
</evidence>
<evidence type="ECO:0000256" key="4">
    <source>
        <dbReference type="ARBA" id="ARBA00022833"/>
    </source>
</evidence>
<dbReference type="AlphaFoldDB" id="A0A6A8AD56"/>
<name>A0A6A8AD56_9HYPH</name>
<keyword evidence="7" id="KW-1185">Reference proteome</keyword>
<dbReference type="PANTHER" id="PTHR43350">
    <property type="entry name" value="NAD-DEPENDENT ALCOHOL DEHYDROGENASE"/>
    <property type="match status" value="1"/>
</dbReference>
<evidence type="ECO:0000313" key="6">
    <source>
        <dbReference type="EMBL" id="MQY49062.1"/>
    </source>
</evidence>
<protein>
    <submittedName>
        <fullName evidence="6">Dehydrogenase</fullName>
    </submittedName>
</protein>
<dbReference type="Gene3D" id="3.90.180.10">
    <property type="entry name" value="Medium-chain alcohol dehydrogenases, catalytic domain"/>
    <property type="match status" value="1"/>
</dbReference>
<reference evidence="6 7" key="1">
    <citation type="submission" date="2019-11" db="EMBL/GenBank/DDBJ databases">
        <title>Genome analysis of Rhizobacterium cereale a novel genus and species isolated from maize roots in North Spain.</title>
        <authorList>
            <person name="Menendez E."/>
            <person name="Flores-Felix J.D."/>
            <person name="Ramirez-Bahena M.-H."/>
            <person name="Igual J.M."/>
            <person name="Garcia-Fraile P."/>
            <person name="Peix A."/>
            <person name="Velazquez E."/>
        </authorList>
    </citation>
    <scope>NUCLEOTIDE SEQUENCE [LARGE SCALE GENOMIC DNA]</scope>
    <source>
        <strain evidence="6 7">RZME27</strain>
    </source>
</reference>
<keyword evidence="4" id="KW-0862">Zinc</keyword>
<dbReference type="GO" id="GO:0046872">
    <property type="term" value="F:metal ion binding"/>
    <property type="evidence" value="ECO:0007669"/>
    <property type="project" value="UniProtKB-KW"/>
</dbReference>
<evidence type="ECO:0000256" key="5">
    <source>
        <dbReference type="ARBA" id="ARBA00023002"/>
    </source>
</evidence>
<comment type="caution">
    <text evidence="6">The sequence shown here is derived from an EMBL/GenBank/DDBJ whole genome shotgun (WGS) entry which is preliminary data.</text>
</comment>
<dbReference type="PANTHER" id="PTHR43350:SF19">
    <property type="entry name" value="D-GULOSIDE 3-DEHYDROGENASE"/>
    <property type="match status" value="1"/>
</dbReference>
<organism evidence="6 7">
    <name type="scientific">Endobacterium cereale</name>
    <dbReference type="NCBI Taxonomy" id="2663029"/>
    <lineage>
        <taxon>Bacteria</taxon>
        <taxon>Pseudomonadati</taxon>
        <taxon>Pseudomonadota</taxon>
        <taxon>Alphaproteobacteria</taxon>
        <taxon>Hyphomicrobiales</taxon>
        <taxon>Rhizobiaceae</taxon>
        <taxon>Endobacterium</taxon>
    </lineage>
</organism>
<keyword evidence="3" id="KW-0479">Metal-binding</keyword>
<proteinExistence type="inferred from homology"/>
<comment type="similarity">
    <text evidence="2">Belongs to the zinc-containing alcohol dehydrogenase family.</text>
</comment>
<dbReference type="InterPro" id="IPR036291">
    <property type="entry name" value="NAD(P)-bd_dom_sf"/>
</dbReference>
<dbReference type="Proteomes" id="UP000435138">
    <property type="component" value="Unassembled WGS sequence"/>
</dbReference>
<evidence type="ECO:0000256" key="3">
    <source>
        <dbReference type="ARBA" id="ARBA00022723"/>
    </source>
</evidence>
<comment type="cofactor">
    <cofactor evidence="1">
        <name>Zn(2+)</name>
        <dbReference type="ChEBI" id="CHEBI:29105"/>
    </cofactor>
</comment>
<dbReference type="SUPFAM" id="SSF50129">
    <property type="entry name" value="GroES-like"/>
    <property type="match status" value="1"/>
</dbReference>
<gene>
    <name evidence="6" type="ORF">GAO09_23795</name>
</gene>
<dbReference type="GO" id="GO:0016491">
    <property type="term" value="F:oxidoreductase activity"/>
    <property type="evidence" value="ECO:0007669"/>
    <property type="project" value="UniProtKB-KW"/>
</dbReference>